<evidence type="ECO:0000313" key="5">
    <source>
        <dbReference type="Proteomes" id="UP001324270"/>
    </source>
</evidence>
<reference evidence="3 5" key="3">
    <citation type="submission" date="2023-12" db="EMBL/GenBank/DDBJ databases">
        <title>Genomic sequences of Capnocytophaga and Parvimonas strains.</title>
        <authorList>
            <person name="Watt R.M."/>
            <person name="Wang M."/>
            <person name="Yang T."/>
            <person name="Tong W.M."/>
        </authorList>
    </citation>
    <scope>NUCLEOTIDE SEQUENCE [LARGE SCALE GENOMIC DNA]</scope>
    <source>
        <strain evidence="3 5">CCUG 13156</strain>
    </source>
</reference>
<dbReference type="PANTHER" id="PTHR10928:SF2">
    <property type="entry name" value="SUPPRESSOR OF FUSED HOMOLOG"/>
    <property type="match status" value="1"/>
</dbReference>
<dbReference type="EMBL" id="JAYKBV010000027">
    <property type="protein sequence ID" value="MEB3041686.1"/>
    <property type="molecule type" value="Genomic_DNA"/>
</dbReference>
<proteinExistence type="predicted"/>
<dbReference type="InterPro" id="IPR037181">
    <property type="entry name" value="SUFU_N"/>
</dbReference>
<dbReference type="Proteomes" id="UP000217250">
    <property type="component" value="Chromosome"/>
</dbReference>
<dbReference type="GO" id="GO:0005737">
    <property type="term" value="C:cytoplasm"/>
    <property type="evidence" value="ECO:0007669"/>
    <property type="project" value="TreeGrafter"/>
</dbReference>
<dbReference type="InterPro" id="IPR020941">
    <property type="entry name" value="SUFU-like_domain"/>
</dbReference>
<reference evidence="4" key="2">
    <citation type="submission" date="2017-06" db="EMBL/GenBank/DDBJ databases">
        <title>Capnocytophaga spp. assemblies.</title>
        <authorList>
            <person name="Gulvik C.A."/>
        </authorList>
    </citation>
    <scope>NUCLEOTIDE SEQUENCE [LARGE SCALE GENOMIC DNA]</scope>
    <source>
        <strain evidence="4">H1496</strain>
    </source>
</reference>
<accession>A0A250FRE4</accession>
<dbReference type="RefSeq" id="WP_095910885.1">
    <property type="nucleotide sequence ID" value="NZ_CAURQL010000026.1"/>
</dbReference>
<feature type="domain" description="Suppressor of fused-like" evidence="1">
    <location>
        <begin position="48"/>
        <end position="214"/>
    </location>
</feature>
<name>A0A250FRE4_9FLAO</name>
<evidence type="ECO:0000313" key="4">
    <source>
        <dbReference type="Proteomes" id="UP000217250"/>
    </source>
</evidence>
<dbReference type="AlphaFoldDB" id="A0A250FRE4"/>
<gene>
    <name evidence="2" type="ORF">CGC50_11210</name>
    <name evidence="3" type="ORF">VJJ49_13465</name>
</gene>
<dbReference type="SUPFAM" id="SSF103359">
    <property type="entry name" value="Suppressor of Fused, N-terminal domain"/>
    <property type="match status" value="1"/>
</dbReference>
<evidence type="ECO:0000313" key="2">
    <source>
        <dbReference type="EMBL" id="ATA87663.1"/>
    </source>
</evidence>
<dbReference type="EMBL" id="CP022386">
    <property type="protein sequence ID" value="ATA87663.1"/>
    <property type="molecule type" value="Genomic_DNA"/>
</dbReference>
<dbReference type="InterPro" id="IPR007768">
    <property type="entry name" value="Suppressor_of_fused"/>
</dbReference>
<keyword evidence="5" id="KW-1185">Reference proteome</keyword>
<dbReference type="OrthoDB" id="9023549at2"/>
<dbReference type="PANTHER" id="PTHR10928">
    <property type="entry name" value="SUPPRESSOR OF FUSED"/>
    <property type="match status" value="1"/>
</dbReference>
<dbReference type="Pfam" id="PF05076">
    <property type="entry name" value="SUFU"/>
    <property type="match status" value="1"/>
</dbReference>
<dbReference type="KEGG" id="cgh:CGC50_11210"/>
<protein>
    <submittedName>
        <fullName evidence="2">Riboflavin biosynthesis protein</fullName>
    </submittedName>
    <submittedName>
        <fullName evidence="3">Suppressor of fused domain protein</fullName>
    </submittedName>
</protein>
<evidence type="ECO:0000313" key="3">
    <source>
        <dbReference type="EMBL" id="MEB3041686.1"/>
    </source>
</evidence>
<sequence>MDVATYKKLFSEDDAVGWEAIDKSLEALYPHQEPEHYAPNLPASLGGDSYLDGISIYHSEYQEPHFHFVTYGFSELYYNEEAAGGDYSGFGFELTFRLKKSGDENVGWAINFLQNIAKYVFTSGNYFEPFHVFPANSPIRLEYDTQITAVAFVLDPELGEIDTPHGKVQFLQAVGITAKELEMLRASFSIEKVEELIRQLEIGNPLLITDLDRK</sequence>
<dbReference type="Proteomes" id="UP001324270">
    <property type="component" value="Unassembled WGS sequence"/>
</dbReference>
<reference evidence="2" key="1">
    <citation type="journal article" date="2017" name="Genome Announc.">
        <title>Twelve Complete Reference Genomes of Clinical Isolates in the Capnocytophaga Genus.</title>
        <authorList>
            <person name="Villarma A."/>
            <person name="Gulvik C.A."/>
            <person name="Rowe L.A."/>
            <person name="Sheth M."/>
            <person name="Juieng P."/>
            <person name="Nicholson A.C."/>
            <person name="Loparev V.N."/>
            <person name="McQuiston J.R."/>
        </authorList>
    </citation>
    <scope>NUCLEOTIDE SEQUENCE</scope>
    <source>
        <strain evidence="2">H1496</strain>
    </source>
</reference>
<dbReference type="GeneID" id="84809115"/>
<organism evidence="2 4">
    <name type="scientific">Capnocytophaga gingivalis</name>
    <dbReference type="NCBI Taxonomy" id="1017"/>
    <lineage>
        <taxon>Bacteria</taxon>
        <taxon>Pseudomonadati</taxon>
        <taxon>Bacteroidota</taxon>
        <taxon>Flavobacteriia</taxon>
        <taxon>Flavobacteriales</taxon>
        <taxon>Flavobacteriaceae</taxon>
        <taxon>Capnocytophaga</taxon>
    </lineage>
</organism>
<evidence type="ECO:0000259" key="1">
    <source>
        <dbReference type="Pfam" id="PF05076"/>
    </source>
</evidence>